<accession>A0A517WMB5</accession>
<dbReference type="RefSeq" id="WP_145045428.1">
    <property type="nucleotide sequence ID" value="NZ_CP036347.1"/>
</dbReference>
<protein>
    <recommendedName>
        <fullName evidence="7">Cardiolipin synthase N-terminal domain-containing protein</fullName>
    </recommendedName>
</protein>
<comment type="subcellular location">
    <subcellularLocation>
        <location evidence="1">Cell membrane</location>
        <topology evidence="1">Multi-pass membrane protein</topology>
    </subcellularLocation>
</comment>
<evidence type="ECO:0000313" key="8">
    <source>
        <dbReference type="EMBL" id="QDU06398.1"/>
    </source>
</evidence>
<evidence type="ECO:0000256" key="6">
    <source>
        <dbReference type="SAM" id="Phobius"/>
    </source>
</evidence>
<keyword evidence="3 6" id="KW-0812">Transmembrane</keyword>
<evidence type="ECO:0000259" key="7">
    <source>
        <dbReference type="Pfam" id="PF13396"/>
    </source>
</evidence>
<reference evidence="8 9" key="1">
    <citation type="submission" date="2019-02" db="EMBL/GenBank/DDBJ databases">
        <title>Deep-cultivation of Planctomycetes and their phenomic and genomic characterization uncovers novel biology.</title>
        <authorList>
            <person name="Wiegand S."/>
            <person name="Jogler M."/>
            <person name="Boedeker C."/>
            <person name="Pinto D."/>
            <person name="Vollmers J."/>
            <person name="Rivas-Marin E."/>
            <person name="Kohn T."/>
            <person name="Peeters S.H."/>
            <person name="Heuer A."/>
            <person name="Rast P."/>
            <person name="Oberbeckmann S."/>
            <person name="Bunk B."/>
            <person name="Jeske O."/>
            <person name="Meyerdierks A."/>
            <person name="Storesund J.E."/>
            <person name="Kallscheuer N."/>
            <person name="Luecker S."/>
            <person name="Lage O.M."/>
            <person name="Pohl T."/>
            <person name="Merkel B.J."/>
            <person name="Hornburger P."/>
            <person name="Mueller R.-W."/>
            <person name="Bruemmer F."/>
            <person name="Labrenz M."/>
            <person name="Spormann A.M."/>
            <person name="Op den Camp H."/>
            <person name="Overmann J."/>
            <person name="Amann R."/>
            <person name="Jetten M.S.M."/>
            <person name="Mascher T."/>
            <person name="Medema M.H."/>
            <person name="Devos D.P."/>
            <person name="Kaster A.-K."/>
            <person name="Ovreas L."/>
            <person name="Rohde M."/>
            <person name="Galperin M.Y."/>
            <person name="Jogler C."/>
        </authorList>
    </citation>
    <scope>NUCLEOTIDE SEQUENCE [LARGE SCALE GENOMIC DNA]</scope>
    <source>
        <strain evidence="8 9">V6</strain>
    </source>
</reference>
<organism evidence="8 9">
    <name type="scientific">Gimesia chilikensis</name>
    <dbReference type="NCBI Taxonomy" id="2605989"/>
    <lineage>
        <taxon>Bacteria</taxon>
        <taxon>Pseudomonadati</taxon>
        <taxon>Planctomycetota</taxon>
        <taxon>Planctomycetia</taxon>
        <taxon>Planctomycetales</taxon>
        <taxon>Planctomycetaceae</taxon>
        <taxon>Gimesia</taxon>
    </lineage>
</organism>
<keyword evidence="5 6" id="KW-0472">Membrane</keyword>
<sequence length="74" mass="8684">MFSIISLILFLFSLAITVLYFAFWIWMLIDCLKYEPSEGNDKVIWAIVIILLQALGALLYYIVRRPERIKQTGQ</sequence>
<keyword evidence="2" id="KW-1003">Cell membrane</keyword>
<feature type="domain" description="Cardiolipin synthase N-terminal" evidence="7">
    <location>
        <begin position="22"/>
        <end position="65"/>
    </location>
</feature>
<dbReference type="Pfam" id="PF13396">
    <property type="entry name" value="PLDc_N"/>
    <property type="match status" value="1"/>
</dbReference>
<evidence type="ECO:0000256" key="4">
    <source>
        <dbReference type="ARBA" id="ARBA00022989"/>
    </source>
</evidence>
<dbReference type="AlphaFoldDB" id="A0A517WMB5"/>
<dbReference type="InterPro" id="IPR027379">
    <property type="entry name" value="CLS_N"/>
</dbReference>
<evidence type="ECO:0000313" key="9">
    <source>
        <dbReference type="Proteomes" id="UP000320722"/>
    </source>
</evidence>
<dbReference type="EMBL" id="CP036347">
    <property type="protein sequence ID" value="QDU06398.1"/>
    <property type="molecule type" value="Genomic_DNA"/>
</dbReference>
<dbReference type="Proteomes" id="UP000320722">
    <property type="component" value="Chromosome"/>
</dbReference>
<keyword evidence="4 6" id="KW-1133">Transmembrane helix</keyword>
<evidence type="ECO:0000256" key="3">
    <source>
        <dbReference type="ARBA" id="ARBA00022692"/>
    </source>
</evidence>
<feature type="transmembrane region" description="Helical" evidence="6">
    <location>
        <begin position="7"/>
        <end position="29"/>
    </location>
</feature>
<evidence type="ECO:0000256" key="2">
    <source>
        <dbReference type="ARBA" id="ARBA00022475"/>
    </source>
</evidence>
<gene>
    <name evidence="8" type="ORF">V6x_61500</name>
</gene>
<proteinExistence type="predicted"/>
<evidence type="ECO:0000256" key="5">
    <source>
        <dbReference type="ARBA" id="ARBA00023136"/>
    </source>
</evidence>
<dbReference type="GO" id="GO:0005886">
    <property type="term" value="C:plasma membrane"/>
    <property type="evidence" value="ECO:0007669"/>
    <property type="project" value="UniProtKB-SubCell"/>
</dbReference>
<feature type="transmembrane region" description="Helical" evidence="6">
    <location>
        <begin position="44"/>
        <end position="63"/>
    </location>
</feature>
<name>A0A517WMB5_9PLAN</name>
<evidence type="ECO:0000256" key="1">
    <source>
        <dbReference type="ARBA" id="ARBA00004651"/>
    </source>
</evidence>